<feature type="compositionally biased region" description="Basic and acidic residues" evidence="1">
    <location>
        <begin position="525"/>
        <end position="541"/>
    </location>
</feature>
<dbReference type="EMBL" id="JAWDJO010000006">
    <property type="protein sequence ID" value="KAL1901269.1"/>
    <property type="molecule type" value="Genomic_DNA"/>
</dbReference>
<dbReference type="PANTHER" id="PTHR28153">
    <property type="entry name" value="PROTEIN, PUTATIVE-RELATED"/>
    <property type="match status" value="1"/>
</dbReference>
<feature type="compositionally biased region" description="Low complexity" evidence="1">
    <location>
        <begin position="363"/>
        <end position="378"/>
    </location>
</feature>
<feature type="region of interest" description="Disordered" evidence="1">
    <location>
        <begin position="513"/>
        <end position="541"/>
    </location>
</feature>
<evidence type="ECO:0000313" key="4">
    <source>
        <dbReference type="Proteomes" id="UP001583280"/>
    </source>
</evidence>
<accession>A0ABR3ZLG6</accession>
<feature type="region of interest" description="Disordered" evidence="1">
    <location>
        <begin position="452"/>
        <end position="482"/>
    </location>
</feature>
<proteinExistence type="predicted"/>
<protein>
    <recommendedName>
        <fullName evidence="2">DUF4484 domain-containing protein</fullName>
    </recommendedName>
</protein>
<evidence type="ECO:0000256" key="1">
    <source>
        <dbReference type="SAM" id="MobiDB-lite"/>
    </source>
</evidence>
<gene>
    <name evidence="3" type="ORF">Cpir12675_000502</name>
</gene>
<dbReference type="InterPro" id="IPR028115">
    <property type="entry name" value="DUF4484"/>
</dbReference>
<feature type="region of interest" description="Disordered" evidence="1">
    <location>
        <begin position="363"/>
        <end position="397"/>
    </location>
</feature>
<dbReference type="Proteomes" id="UP001583280">
    <property type="component" value="Unassembled WGS sequence"/>
</dbReference>
<dbReference type="InterPro" id="IPR018626">
    <property type="entry name" value="LCHN/Anr2"/>
</dbReference>
<comment type="caution">
    <text evidence="3">The sequence shown here is derived from an EMBL/GenBank/DDBJ whole genome shotgun (WGS) entry which is preliminary data.</text>
</comment>
<organism evidence="3 4">
    <name type="scientific">Ceratocystis pirilliformis</name>
    <dbReference type="NCBI Taxonomy" id="259994"/>
    <lineage>
        <taxon>Eukaryota</taxon>
        <taxon>Fungi</taxon>
        <taxon>Dikarya</taxon>
        <taxon>Ascomycota</taxon>
        <taxon>Pezizomycotina</taxon>
        <taxon>Sordariomycetes</taxon>
        <taxon>Hypocreomycetidae</taxon>
        <taxon>Microascales</taxon>
        <taxon>Ceratocystidaceae</taxon>
        <taxon>Ceratocystis</taxon>
    </lineage>
</organism>
<dbReference type="Pfam" id="PF14831">
    <property type="entry name" value="DUF4484"/>
    <property type="match status" value="1"/>
</dbReference>
<evidence type="ECO:0000313" key="3">
    <source>
        <dbReference type="EMBL" id="KAL1901269.1"/>
    </source>
</evidence>
<evidence type="ECO:0000259" key="2">
    <source>
        <dbReference type="Pfam" id="PF14831"/>
    </source>
</evidence>
<name>A0ABR3ZLG6_9PEZI</name>
<keyword evidence="4" id="KW-1185">Reference proteome</keyword>
<feature type="domain" description="DUF4484" evidence="2">
    <location>
        <begin position="404"/>
        <end position="613"/>
    </location>
</feature>
<sequence length="613" mass="65632">MSSSASTSASDPPPLSALFLIEFDVKAGYTIFWKRAVSEDIQLDDVVEFKSLPSGLHEVASDLVYFVHEGGYAGLSAFANAQVDDEAMRNARMIAVGVLVPLSYGRLGRAWQHTAEIQRLAQQLASDKTRISLLESYWKSHAATSPPDPNTTADTAVDASNPSAPLSSPSATTFATSTSLERHHPAHSLSRLLDSFGPLIFPLFRAALLRKRILISCHAPVHEVNDFVYDFSILSNIPSSVLDILPTNSPTQSLRPLFTVGVHDIPLLASNLEPLLVNTYEDSGSGWIACTTDSILACKQSLWDLLVTIPPPATCSQPDIPKKWPNLQTSAGTTIKATQRDLRRYMALKAGLSQIAASASVAAAPASPSSSARPARSSTNDDIPRPGSAITPPEASDASIAEIIEPMTWTALAYTGFMWWASAGEQHHSDELDEEAADAALLADLISPVPTPGTIPRYHDDPRHAGLEAPPPPKPGALETGQDTDTRVSLAIVAYFHRLTTQILSVAADVATSAAPPSGASNYAESRESQASEDGDRVDGESIVEHNDGEALLALDDDRDEGTRVGSHVLEAMGLDIWSVADTEFVNAALDMYFEQSVYVETKGVEVCGVRVC</sequence>
<dbReference type="InterPro" id="IPR053056">
    <property type="entry name" value="Lipid_Metab_Assoc_Protein"/>
</dbReference>
<feature type="region of interest" description="Disordered" evidence="1">
    <location>
        <begin position="142"/>
        <end position="179"/>
    </location>
</feature>
<reference evidence="3 4" key="1">
    <citation type="journal article" date="2024" name="IMA Fungus">
        <title>IMA Genome - F19 : A genome assembly and annotation guide to empower mycologists, including annotated draft genome sequences of Ceratocystis pirilliformis, Diaporthe australafricana, Fusarium ophioides, Paecilomyces lecythidis, and Sporothrix stenoceras.</title>
        <authorList>
            <person name="Aylward J."/>
            <person name="Wilson A.M."/>
            <person name="Visagie C.M."/>
            <person name="Spraker J."/>
            <person name="Barnes I."/>
            <person name="Buitendag C."/>
            <person name="Ceriani C."/>
            <person name="Del Mar Angel L."/>
            <person name="du Plessis D."/>
            <person name="Fuchs T."/>
            <person name="Gasser K."/>
            <person name="Kramer D."/>
            <person name="Li W."/>
            <person name="Munsamy K."/>
            <person name="Piso A."/>
            <person name="Price J.L."/>
            <person name="Sonnekus B."/>
            <person name="Thomas C."/>
            <person name="van der Nest A."/>
            <person name="van Dijk A."/>
            <person name="van Heerden A."/>
            <person name="van Vuuren N."/>
            <person name="Yilmaz N."/>
            <person name="Duong T.A."/>
            <person name="van der Merwe N.A."/>
            <person name="Wingfield M.J."/>
            <person name="Wingfield B.D."/>
        </authorList>
    </citation>
    <scope>NUCLEOTIDE SEQUENCE [LARGE SCALE GENOMIC DNA]</scope>
    <source>
        <strain evidence="3 4">CMW 12675</strain>
    </source>
</reference>
<feature type="compositionally biased region" description="Low complexity" evidence="1">
    <location>
        <begin position="159"/>
        <end position="179"/>
    </location>
</feature>
<dbReference type="Pfam" id="PF09804">
    <property type="entry name" value="DENND11"/>
    <property type="match status" value="1"/>
</dbReference>
<dbReference type="PANTHER" id="PTHR28153:SF1">
    <property type="entry name" value="DUF4484 DOMAIN-CONTAINING PROTEIN"/>
    <property type="match status" value="1"/>
</dbReference>
<feature type="compositionally biased region" description="Basic and acidic residues" evidence="1">
    <location>
        <begin position="457"/>
        <end position="466"/>
    </location>
</feature>